<dbReference type="InterPro" id="IPR050426">
    <property type="entry name" value="Glycosyltransferase_28"/>
</dbReference>
<dbReference type="Proteomes" id="UP000215563">
    <property type="component" value="Unassembled WGS sequence"/>
</dbReference>
<evidence type="ECO:0000256" key="3">
    <source>
        <dbReference type="ARBA" id="ARBA00022679"/>
    </source>
</evidence>
<dbReference type="GO" id="GO:0008194">
    <property type="term" value="F:UDP-glycosyltransferase activity"/>
    <property type="evidence" value="ECO:0007669"/>
    <property type="project" value="InterPro"/>
</dbReference>
<dbReference type="PANTHER" id="PTHR48050:SF13">
    <property type="entry name" value="STEROL 3-BETA-GLUCOSYLTRANSFERASE UGT80A2"/>
    <property type="match status" value="1"/>
</dbReference>
<organism evidence="7 8">
    <name type="scientific">Amycolatopsis alba DSM 44262</name>
    <dbReference type="NCBI Taxonomy" id="1125972"/>
    <lineage>
        <taxon>Bacteria</taxon>
        <taxon>Bacillati</taxon>
        <taxon>Actinomycetota</taxon>
        <taxon>Actinomycetes</taxon>
        <taxon>Pseudonocardiales</taxon>
        <taxon>Pseudonocardiaceae</taxon>
        <taxon>Amycolatopsis</taxon>
    </lineage>
</organism>
<comment type="caution">
    <text evidence="7">The sequence shown here is derived from an EMBL/GenBank/DDBJ whole genome shotgun (WGS) entry which is preliminary data.</text>
</comment>
<dbReference type="GO" id="GO:0017000">
    <property type="term" value="P:antibiotic biosynthetic process"/>
    <property type="evidence" value="ECO:0007669"/>
    <property type="project" value="UniProtKB-KW"/>
</dbReference>
<accession>A0A229RFN3</accession>
<feature type="domain" description="Erythromycin biosynthesis protein CIII-like N-terminal" evidence="6">
    <location>
        <begin position="23"/>
        <end position="257"/>
    </location>
</feature>
<evidence type="ECO:0000256" key="4">
    <source>
        <dbReference type="ARBA" id="ARBA00023194"/>
    </source>
</evidence>
<evidence type="ECO:0000259" key="6">
    <source>
        <dbReference type="Pfam" id="PF21036"/>
    </source>
</evidence>
<evidence type="ECO:0000259" key="5">
    <source>
        <dbReference type="Pfam" id="PF06722"/>
    </source>
</evidence>
<sequence>MRVLFTVLAVRAHLYNLVPLASALRAAGHEVRVASQPDLAAEITGAGLTAVPVGDELNLGPALQGSGGAKFSSGQFQSLSQGMTEARPERLTWEHVLGEFTISCLQYEYLGNLSVSDDLVRFARAWKPDLVIWDGLSFTGPVAARASGAAHARMSFGLDYISRMRGVFLDLLDRQPPEHREDPVAEWLSGKLSRYDCEFSEELLVGQWTVDPVPAWMRLPLDLDYLPVRYVPYNGKSGLPDWLRRPPERPRVCLTLGTSGREVIGGDGVSAADLLRSVSDLDIEVIATLNEDQLGPLPDVPDNVRVVDFVPLDELLPTCSAIIHHGGAGTLNNAVVHGVPQLVIPSLVWDEVDMARKLEERGAGLALAVDSLSTQELKSRLSRLLREPSFRDQAEEIRREMLATPSPRDLVPELEKRTALHRIS</sequence>
<dbReference type="InterPro" id="IPR002213">
    <property type="entry name" value="UDP_glucos_trans"/>
</dbReference>
<dbReference type="FunFam" id="3.40.50.2000:FF:000072">
    <property type="entry name" value="Glycosyl transferase"/>
    <property type="match status" value="1"/>
</dbReference>
<dbReference type="SUPFAM" id="SSF53756">
    <property type="entry name" value="UDP-Glycosyltransferase/glycogen phosphorylase"/>
    <property type="match status" value="1"/>
</dbReference>
<name>A0A229RFN3_AMYAL</name>
<evidence type="ECO:0000313" key="7">
    <source>
        <dbReference type="EMBL" id="OXM45204.1"/>
    </source>
</evidence>
<dbReference type="GO" id="GO:0016758">
    <property type="term" value="F:hexosyltransferase activity"/>
    <property type="evidence" value="ECO:0007669"/>
    <property type="project" value="UniProtKB-ARBA"/>
</dbReference>
<reference evidence="7 8" key="1">
    <citation type="submission" date="2017-07" db="EMBL/GenBank/DDBJ databases">
        <title>Amycolatopsis alba DSM 44262 Genome sequencing and assembly.</title>
        <authorList>
            <person name="Kaur N."/>
            <person name="Mayilraj S."/>
        </authorList>
    </citation>
    <scope>NUCLEOTIDE SEQUENCE [LARGE SCALE GENOMIC DNA]</scope>
    <source>
        <strain evidence="7 8">DSM 44262</strain>
    </source>
</reference>
<keyword evidence="3 7" id="KW-0808">Transferase</keyword>
<gene>
    <name evidence="7" type="ORF">CFP75_31940</name>
</gene>
<comment type="similarity">
    <text evidence="1">Belongs to the glycosyltransferase 28 family.</text>
</comment>
<dbReference type="PANTHER" id="PTHR48050">
    <property type="entry name" value="STEROL 3-BETA-GLUCOSYLTRANSFERASE"/>
    <property type="match status" value="1"/>
</dbReference>
<keyword evidence="2" id="KW-0328">Glycosyltransferase</keyword>
<evidence type="ECO:0000256" key="2">
    <source>
        <dbReference type="ARBA" id="ARBA00022676"/>
    </source>
</evidence>
<dbReference type="NCBIfam" id="TIGR04516">
    <property type="entry name" value="glycosyl_450act"/>
    <property type="match status" value="1"/>
</dbReference>
<feature type="domain" description="Erythromycin biosynthesis protein CIII-like C-terminal" evidence="5">
    <location>
        <begin position="274"/>
        <end position="415"/>
    </location>
</feature>
<evidence type="ECO:0000256" key="1">
    <source>
        <dbReference type="ARBA" id="ARBA00006962"/>
    </source>
</evidence>
<dbReference type="AlphaFoldDB" id="A0A229RFN3"/>
<dbReference type="Pfam" id="PF21036">
    <property type="entry name" value="EryCIII-like_N"/>
    <property type="match status" value="1"/>
</dbReference>
<dbReference type="InterPro" id="IPR048284">
    <property type="entry name" value="EryCIII-like_N"/>
</dbReference>
<dbReference type="CDD" id="cd03784">
    <property type="entry name" value="GT1_Gtf-like"/>
    <property type="match status" value="1"/>
</dbReference>
<proteinExistence type="inferred from homology"/>
<dbReference type="EMBL" id="NMQU01000106">
    <property type="protein sequence ID" value="OXM45204.1"/>
    <property type="molecule type" value="Genomic_DNA"/>
</dbReference>
<dbReference type="InterPro" id="IPR030953">
    <property type="entry name" value="Glycosyl_450act"/>
</dbReference>
<evidence type="ECO:0000313" key="8">
    <source>
        <dbReference type="Proteomes" id="UP000215563"/>
    </source>
</evidence>
<dbReference type="Gene3D" id="3.40.50.2000">
    <property type="entry name" value="Glycogen Phosphorylase B"/>
    <property type="match status" value="2"/>
</dbReference>
<dbReference type="Pfam" id="PF06722">
    <property type="entry name" value="EryCIII-like_C"/>
    <property type="match status" value="1"/>
</dbReference>
<protein>
    <submittedName>
        <fullName evidence="7">Glycosyl transferase family 28</fullName>
    </submittedName>
</protein>
<dbReference type="RefSeq" id="WP_020636691.1">
    <property type="nucleotide sequence ID" value="NZ_KB913032.1"/>
</dbReference>
<dbReference type="OrthoDB" id="5488434at2"/>
<keyword evidence="4" id="KW-0045">Antibiotic biosynthesis</keyword>
<keyword evidence="8" id="KW-1185">Reference proteome</keyword>
<dbReference type="InterPro" id="IPR010610">
    <property type="entry name" value="EryCIII-like_C"/>
</dbReference>